<sequence>MHHGIQYEKEAIHQYESNSYVKVKPCGIFVSKSLPFLGTSPEGVVRKRFCATTTVIRNVMRDRLKIIRQRNWPCE</sequence>
<dbReference type="InterPro" id="IPR019080">
    <property type="entry name" value="YqaJ_viral_recombinase"/>
</dbReference>
<dbReference type="Proteomes" id="UP001164746">
    <property type="component" value="Chromosome 2"/>
</dbReference>
<dbReference type="InterPro" id="IPR011604">
    <property type="entry name" value="PDDEXK-like_dom_sf"/>
</dbReference>
<dbReference type="Pfam" id="PF09588">
    <property type="entry name" value="YqaJ"/>
    <property type="match status" value="1"/>
</dbReference>
<dbReference type="EMBL" id="CP111013">
    <property type="protein sequence ID" value="WAQ95322.1"/>
    <property type="molecule type" value="Genomic_DNA"/>
</dbReference>
<evidence type="ECO:0000313" key="3">
    <source>
        <dbReference type="Proteomes" id="UP001164746"/>
    </source>
</evidence>
<gene>
    <name evidence="2" type="ORF">MAR_028012</name>
</gene>
<reference evidence="2" key="1">
    <citation type="submission" date="2022-11" db="EMBL/GenBank/DDBJ databases">
        <title>Centuries of genome instability and evolution in soft-shell clam transmissible cancer (bioRxiv).</title>
        <authorList>
            <person name="Hart S.F.M."/>
            <person name="Yonemitsu M.A."/>
            <person name="Giersch R.M."/>
            <person name="Beal B.F."/>
            <person name="Arriagada G."/>
            <person name="Davis B.W."/>
            <person name="Ostrander E.A."/>
            <person name="Goff S.P."/>
            <person name="Metzger M.J."/>
        </authorList>
    </citation>
    <scope>NUCLEOTIDE SEQUENCE</scope>
    <source>
        <strain evidence="2">MELC-2E11</strain>
        <tissue evidence="2">Siphon/mantle</tissue>
    </source>
</reference>
<feature type="domain" description="YqaJ viral recombinase" evidence="1">
    <location>
        <begin position="1"/>
        <end position="47"/>
    </location>
</feature>
<organism evidence="2 3">
    <name type="scientific">Mya arenaria</name>
    <name type="common">Soft-shell clam</name>
    <dbReference type="NCBI Taxonomy" id="6604"/>
    <lineage>
        <taxon>Eukaryota</taxon>
        <taxon>Metazoa</taxon>
        <taxon>Spiralia</taxon>
        <taxon>Lophotrochozoa</taxon>
        <taxon>Mollusca</taxon>
        <taxon>Bivalvia</taxon>
        <taxon>Autobranchia</taxon>
        <taxon>Heteroconchia</taxon>
        <taxon>Euheterodonta</taxon>
        <taxon>Imparidentia</taxon>
        <taxon>Neoheterodontei</taxon>
        <taxon>Myida</taxon>
        <taxon>Myoidea</taxon>
        <taxon>Myidae</taxon>
        <taxon>Mya</taxon>
    </lineage>
</organism>
<protein>
    <recommendedName>
        <fullName evidence="1">YqaJ viral recombinase domain-containing protein</fullName>
    </recommendedName>
</protein>
<evidence type="ECO:0000259" key="1">
    <source>
        <dbReference type="Pfam" id="PF09588"/>
    </source>
</evidence>
<keyword evidence="3" id="KW-1185">Reference proteome</keyword>
<dbReference type="Gene3D" id="3.90.320.10">
    <property type="match status" value="1"/>
</dbReference>
<dbReference type="InterPro" id="IPR011335">
    <property type="entry name" value="Restrct_endonuc-II-like"/>
</dbReference>
<dbReference type="SUPFAM" id="SSF52980">
    <property type="entry name" value="Restriction endonuclease-like"/>
    <property type="match status" value="1"/>
</dbReference>
<name>A0ABY7DCD2_MYAAR</name>
<evidence type="ECO:0000313" key="2">
    <source>
        <dbReference type="EMBL" id="WAQ95322.1"/>
    </source>
</evidence>
<proteinExistence type="predicted"/>
<accession>A0ABY7DCD2</accession>